<dbReference type="PANTHER" id="PTHR43130">
    <property type="entry name" value="ARAC-FAMILY TRANSCRIPTIONAL REGULATOR"/>
    <property type="match status" value="1"/>
</dbReference>
<dbReference type="InterPro" id="IPR002818">
    <property type="entry name" value="DJ-1/PfpI"/>
</dbReference>
<name>A0A6J4VZR6_9CYAN</name>
<dbReference type="InterPro" id="IPR029062">
    <property type="entry name" value="Class_I_gatase-like"/>
</dbReference>
<protein>
    <submittedName>
        <fullName evidence="2">ThiJ/PfpI family protein</fullName>
    </submittedName>
</protein>
<reference evidence="2" key="1">
    <citation type="submission" date="2020-02" db="EMBL/GenBank/DDBJ databases">
        <authorList>
            <person name="Meier V. D."/>
        </authorList>
    </citation>
    <scope>NUCLEOTIDE SEQUENCE</scope>
    <source>
        <strain evidence="2">AVDCRST_MAG81</strain>
    </source>
</reference>
<dbReference type="AlphaFoldDB" id="A0A6J4VZR6"/>
<dbReference type="SUPFAM" id="SSF52317">
    <property type="entry name" value="Class I glutamine amidotransferase-like"/>
    <property type="match status" value="1"/>
</dbReference>
<organism evidence="2">
    <name type="scientific">uncultured Synechococcales cyanobacterium</name>
    <dbReference type="NCBI Taxonomy" id="1936017"/>
    <lineage>
        <taxon>Bacteria</taxon>
        <taxon>Bacillati</taxon>
        <taxon>Cyanobacteriota</taxon>
        <taxon>Cyanophyceae</taxon>
        <taxon>Synechococcales</taxon>
        <taxon>environmental samples</taxon>
    </lineage>
</organism>
<dbReference type="EMBL" id="CADCWO010000272">
    <property type="protein sequence ID" value="CAA9590784.1"/>
    <property type="molecule type" value="Genomic_DNA"/>
</dbReference>
<dbReference type="PANTHER" id="PTHR43130:SF3">
    <property type="entry name" value="HTH-TYPE TRANSCRIPTIONAL REGULATOR RV1931C"/>
    <property type="match status" value="1"/>
</dbReference>
<evidence type="ECO:0000259" key="1">
    <source>
        <dbReference type="Pfam" id="PF01965"/>
    </source>
</evidence>
<sequence length="208" mass="22824">MEKQIVHLFVFNTLADWETGYAIAGINNPAFQKRPGHYRVQTVGLNAEPVMTIGGMTILPDITLDELEPSTMLILPGGEAWDEVKNTEILELAKAFLEADIPVAAICGATAGLARAGLLDERPHTSNALEYLQATNYRGAGFYRNQSAVTAGNVITANSTAPLEFAYHIFKKLDLYDAEILEAWYGLFKTGDASYYFTLQQLTTQPTS</sequence>
<dbReference type="InterPro" id="IPR052158">
    <property type="entry name" value="INH-QAR"/>
</dbReference>
<accession>A0A6J4VZR6</accession>
<evidence type="ECO:0000313" key="2">
    <source>
        <dbReference type="EMBL" id="CAA9590784.1"/>
    </source>
</evidence>
<dbReference type="CDD" id="cd03140">
    <property type="entry name" value="GATase1_PfpI_3"/>
    <property type="match status" value="1"/>
</dbReference>
<gene>
    <name evidence="2" type="ORF">AVDCRST_MAG81-5256</name>
</gene>
<dbReference type="Pfam" id="PF01965">
    <property type="entry name" value="DJ-1_PfpI"/>
    <property type="match status" value="1"/>
</dbReference>
<dbReference type="Gene3D" id="3.40.50.880">
    <property type="match status" value="1"/>
</dbReference>
<proteinExistence type="predicted"/>
<feature type="domain" description="DJ-1/PfpI" evidence="1">
    <location>
        <begin position="6"/>
        <end position="171"/>
    </location>
</feature>